<feature type="transmembrane region" description="Helical" evidence="1">
    <location>
        <begin position="20"/>
        <end position="43"/>
    </location>
</feature>
<evidence type="ECO:0000313" key="3">
    <source>
        <dbReference type="Proteomes" id="UP000002892"/>
    </source>
</evidence>
<dbReference type="Proteomes" id="UP000002892">
    <property type="component" value="Chromosome"/>
</dbReference>
<dbReference type="STRING" id="646529.Desaci_1443"/>
<accession>I4D3T6</accession>
<proteinExistence type="predicted"/>
<dbReference type="RefSeq" id="WP_014826467.1">
    <property type="nucleotide sequence ID" value="NC_018068.1"/>
</dbReference>
<reference evidence="2 3" key="1">
    <citation type="journal article" date="2012" name="J. Bacteriol.">
        <title>Complete genome sequences of Desulfosporosinus orientis DSM765T, Desulfosporosinus youngiae DSM17734T, Desulfosporosinus meridiei DSM13257T, and Desulfosporosinus acidiphilus DSM22704T.</title>
        <authorList>
            <person name="Pester M."/>
            <person name="Brambilla E."/>
            <person name="Alazard D."/>
            <person name="Rattei T."/>
            <person name="Weinmaier T."/>
            <person name="Han J."/>
            <person name="Lucas S."/>
            <person name="Lapidus A."/>
            <person name="Cheng J.F."/>
            <person name="Goodwin L."/>
            <person name="Pitluck S."/>
            <person name="Peters L."/>
            <person name="Ovchinnikova G."/>
            <person name="Teshima H."/>
            <person name="Detter J.C."/>
            <person name="Han C.S."/>
            <person name="Tapia R."/>
            <person name="Land M.L."/>
            <person name="Hauser L."/>
            <person name="Kyrpides N.C."/>
            <person name="Ivanova N.N."/>
            <person name="Pagani I."/>
            <person name="Huntmann M."/>
            <person name="Wei C.L."/>
            <person name="Davenport K.W."/>
            <person name="Daligault H."/>
            <person name="Chain P.S."/>
            <person name="Chen A."/>
            <person name="Mavromatis K."/>
            <person name="Markowitz V."/>
            <person name="Szeto E."/>
            <person name="Mikhailova N."/>
            <person name="Pati A."/>
            <person name="Wagner M."/>
            <person name="Woyke T."/>
            <person name="Ollivier B."/>
            <person name="Klenk H.P."/>
            <person name="Spring S."/>
            <person name="Loy A."/>
        </authorList>
    </citation>
    <scope>NUCLEOTIDE SEQUENCE [LARGE SCALE GENOMIC DNA]</scope>
    <source>
        <strain evidence="3">DSM 22704 / JCM 16185 / SJ4</strain>
    </source>
</reference>
<keyword evidence="1" id="KW-1133">Transmembrane helix</keyword>
<keyword evidence="1" id="KW-0812">Transmembrane</keyword>
<keyword evidence="3" id="KW-1185">Reference proteome</keyword>
<protein>
    <submittedName>
        <fullName evidence="2">Uncharacterized protein</fullName>
    </submittedName>
</protein>
<evidence type="ECO:0000256" key="1">
    <source>
        <dbReference type="SAM" id="Phobius"/>
    </source>
</evidence>
<name>I4D3T6_DESAJ</name>
<organism evidence="2 3">
    <name type="scientific">Desulfosporosinus acidiphilus (strain DSM 22704 / JCM 16185 / SJ4)</name>
    <dbReference type="NCBI Taxonomy" id="646529"/>
    <lineage>
        <taxon>Bacteria</taxon>
        <taxon>Bacillati</taxon>
        <taxon>Bacillota</taxon>
        <taxon>Clostridia</taxon>
        <taxon>Eubacteriales</taxon>
        <taxon>Desulfitobacteriaceae</taxon>
        <taxon>Desulfosporosinus</taxon>
    </lineage>
</organism>
<gene>
    <name evidence="2" type="ordered locus">Desaci_1443</name>
</gene>
<dbReference type="EMBL" id="CP003639">
    <property type="protein sequence ID" value="AFM40460.1"/>
    <property type="molecule type" value="Genomic_DNA"/>
</dbReference>
<evidence type="ECO:0000313" key="2">
    <source>
        <dbReference type="EMBL" id="AFM40460.1"/>
    </source>
</evidence>
<dbReference type="AlphaFoldDB" id="I4D3T6"/>
<dbReference type="HOGENOM" id="CLU_1537596_0_0_9"/>
<sequence>MNLSNTKDFKALNDHELGSVSQPVLVVALLAVILVTGFIWIALKLMAVQRANVETWMQSLLKDSIQTAVAVSIPQGVTMDNSALETTVIQLYAQKLKVTTGSLAVQTFTVYGDNDAGLPAPPGVTGTIPGRSVYVSLQVTWTMPPVMGISYTGTYPVCDLVALPTYFAPSQQWN</sequence>
<dbReference type="OrthoDB" id="1798975at2"/>
<dbReference type="KEGG" id="dai:Desaci_1443"/>
<keyword evidence="1" id="KW-0472">Membrane</keyword>